<sequence>MPPSQNNRNAPSDMEPNQKSQYQWLKDSGYGSVWNLGLSYGLNIHNPDDLEETMAILKGLRDMDQKAWEERQMAKK</sequence>
<keyword evidence="2" id="KW-1185">Reference proteome</keyword>
<dbReference type="OrthoDB" id="4232400at2759"/>
<gene>
    <name evidence="1" type="ORF">BO97DRAFT_406361</name>
</gene>
<name>A0A395HUD6_ASPHC</name>
<organism evidence="1 2">
    <name type="scientific">Aspergillus homomorphus (strain CBS 101889)</name>
    <dbReference type="NCBI Taxonomy" id="1450537"/>
    <lineage>
        <taxon>Eukaryota</taxon>
        <taxon>Fungi</taxon>
        <taxon>Dikarya</taxon>
        <taxon>Ascomycota</taxon>
        <taxon>Pezizomycotina</taxon>
        <taxon>Eurotiomycetes</taxon>
        <taxon>Eurotiomycetidae</taxon>
        <taxon>Eurotiales</taxon>
        <taxon>Aspergillaceae</taxon>
        <taxon>Aspergillus</taxon>
        <taxon>Aspergillus subgen. Circumdati</taxon>
    </lineage>
</organism>
<proteinExistence type="predicted"/>
<evidence type="ECO:0000313" key="2">
    <source>
        <dbReference type="Proteomes" id="UP000248961"/>
    </source>
</evidence>
<dbReference type="RefSeq" id="XP_025550283.1">
    <property type="nucleotide sequence ID" value="XM_025695406.1"/>
</dbReference>
<dbReference type="AlphaFoldDB" id="A0A395HUD6"/>
<dbReference type="VEuPathDB" id="FungiDB:BO97DRAFT_406361"/>
<accession>A0A395HUD6</accession>
<dbReference type="GeneID" id="37199695"/>
<reference evidence="1 2" key="1">
    <citation type="submission" date="2018-02" db="EMBL/GenBank/DDBJ databases">
        <title>The genomes of Aspergillus section Nigri reveals drivers in fungal speciation.</title>
        <authorList>
            <consortium name="DOE Joint Genome Institute"/>
            <person name="Vesth T.C."/>
            <person name="Nybo J."/>
            <person name="Theobald S."/>
            <person name="Brandl J."/>
            <person name="Frisvad J.C."/>
            <person name="Nielsen K.F."/>
            <person name="Lyhne E.K."/>
            <person name="Kogle M.E."/>
            <person name="Kuo A."/>
            <person name="Riley R."/>
            <person name="Clum A."/>
            <person name="Nolan M."/>
            <person name="Lipzen A."/>
            <person name="Salamov A."/>
            <person name="Henrissat B."/>
            <person name="Wiebenga A."/>
            <person name="De vries R.P."/>
            <person name="Grigoriev I.V."/>
            <person name="Mortensen U.H."/>
            <person name="Andersen M.R."/>
            <person name="Baker S.E."/>
        </authorList>
    </citation>
    <scope>NUCLEOTIDE SEQUENCE [LARGE SCALE GENOMIC DNA]</scope>
    <source>
        <strain evidence="1 2">CBS 101889</strain>
    </source>
</reference>
<dbReference type="EMBL" id="KZ824290">
    <property type="protein sequence ID" value="RAL11129.1"/>
    <property type="molecule type" value="Genomic_DNA"/>
</dbReference>
<protein>
    <submittedName>
        <fullName evidence="1">Uncharacterized protein</fullName>
    </submittedName>
</protein>
<evidence type="ECO:0000313" key="1">
    <source>
        <dbReference type="EMBL" id="RAL11129.1"/>
    </source>
</evidence>
<dbReference type="Proteomes" id="UP000248961">
    <property type="component" value="Unassembled WGS sequence"/>
</dbReference>